<dbReference type="Gene3D" id="1.10.1280.10">
    <property type="entry name" value="Di-copper center containing domain from catechol oxidase"/>
    <property type="match status" value="1"/>
</dbReference>
<proteinExistence type="predicted"/>
<dbReference type="Proteomes" id="UP000315289">
    <property type="component" value="Unassembled WGS sequence"/>
</dbReference>
<dbReference type="EMBL" id="VOAH01000010">
    <property type="protein sequence ID" value="TVP40063.1"/>
    <property type="molecule type" value="Genomic_DNA"/>
</dbReference>
<dbReference type="RefSeq" id="WP_144732469.1">
    <property type="nucleotide sequence ID" value="NZ_ML675586.1"/>
</dbReference>
<name>A0A557STY2_9ARCH</name>
<reference evidence="1 2" key="1">
    <citation type="journal article" date="2019" name="Front. Microbiol.">
        <title>Ammonia Oxidation by the Arctic Terrestrial Thaumarchaeote Candidatus Nitrosocosmicus arcticus Is Stimulated by Increasing Temperatures.</title>
        <authorList>
            <person name="Alves R.J.E."/>
            <person name="Kerou M."/>
            <person name="Zappe A."/>
            <person name="Bittner R."/>
            <person name="Abby S.S."/>
            <person name="Schmidt H.A."/>
            <person name="Pfeifer K."/>
            <person name="Schleper C."/>
        </authorList>
    </citation>
    <scope>NUCLEOTIDE SEQUENCE [LARGE SCALE GENOMIC DNA]</scope>
    <source>
        <strain evidence="1 2">Kfb</strain>
    </source>
</reference>
<dbReference type="AlphaFoldDB" id="A0A557STY2"/>
<evidence type="ECO:0000313" key="2">
    <source>
        <dbReference type="Proteomes" id="UP000315289"/>
    </source>
</evidence>
<evidence type="ECO:0000313" key="1">
    <source>
        <dbReference type="EMBL" id="TVP40063.1"/>
    </source>
</evidence>
<dbReference type="OrthoDB" id="12361at2157"/>
<dbReference type="InterPro" id="IPR008922">
    <property type="entry name" value="Di-copper_centre_dom_sf"/>
</dbReference>
<sequence length="61" mass="7315">MIDHKLDNKRRIKYCDRLWAEWQKDHPSEVPGLSGIDSIMDPWTFTDEDTRDTLNLGYEYV</sequence>
<keyword evidence="2" id="KW-1185">Reference proteome</keyword>
<comment type="caution">
    <text evidence="1">The sequence shown here is derived from an EMBL/GenBank/DDBJ whole genome shotgun (WGS) entry which is preliminary data.</text>
</comment>
<organism evidence="1 2">
    <name type="scientific">Candidatus Nitrosocosmicus arcticus</name>
    <dbReference type="NCBI Taxonomy" id="2035267"/>
    <lineage>
        <taxon>Archaea</taxon>
        <taxon>Nitrososphaerota</taxon>
        <taxon>Nitrososphaeria</taxon>
        <taxon>Nitrososphaerales</taxon>
        <taxon>Nitrososphaeraceae</taxon>
        <taxon>Candidatus Nitrosocosmicus</taxon>
    </lineage>
</organism>
<protein>
    <submittedName>
        <fullName evidence="1">Uncharacterized protein</fullName>
    </submittedName>
</protein>
<gene>
    <name evidence="1" type="ORF">NARC_100125</name>
</gene>
<accession>A0A557STY2</accession>